<keyword evidence="2" id="KW-1185">Reference proteome</keyword>
<accession>A0A1Y1UXW8</accession>
<dbReference type="SUPFAM" id="SSF53474">
    <property type="entry name" value="alpha/beta-Hydrolases"/>
    <property type="match status" value="1"/>
</dbReference>
<dbReference type="OrthoDB" id="2107086at2759"/>
<dbReference type="PANTHER" id="PTHR48098:SF1">
    <property type="entry name" value="DIACYLGLYCEROL ACYLTRANSFERASE_MYCOLYLTRANSFERASE AG85A"/>
    <property type="match status" value="1"/>
</dbReference>
<dbReference type="Pfam" id="PF00756">
    <property type="entry name" value="Esterase"/>
    <property type="match status" value="1"/>
</dbReference>
<dbReference type="InterPro" id="IPR000801">
    <property type="entry name" value="Esterase-like"/>
</dbReference>
<organism evidence="1 2">
    <name type="scientific">Piromyces finnis</name>
    <dbReference type="NCBI Taxonomy" id="1754191"/>
    <lineage>
        <taxon>Eukaryota</taxon>
        <taxon>Fungi</taxon>
        <taxon>Fungi incertae sedis</taxon>
        <taxon>Chytridiomycota</taxon>
        <taxon>Chytridiomycota incertae sedis</taxon>
        <taxon>Neocallimastigomycetes</taxon>
        <taxon>Neocallimastigales</taxon>
        <taxon>Neocallimastigaceae</taxon>
        <taxon>Piromyces</taxon>
    </lineage>
</organism>
<dbReference type="Proteomes" id="UP000193719">
    <property type="component" value="Unassembled WGS sequence"/>
</dbReference>
<dbReference type="AlphaFoldDB" id="A0A1Y1UXW8"/>
<reference evidence="1 2" key="2">
    <citation type="submission" date="2016-08" db="EMBL/GenBank/DDBJ databases">
        <title>Pervasive Adenine N6-methylation of Active Genes in Fungi.</title>
        <authorList>
            <consortium name="DOE Joint Genome Institute"/>
            <person name="Mondo S.J."/>
            <person name="Dannebaum R.O."/>
            <person name="Kuo R.C."/>
            <person name="Labutti K."/>
            <person name="Haridas S."/>
            <person name="Kuo A."/>
            <person name="Salamov A."/>
            <person name="Ahrendt S.R."/>
            <person name="Lipzen A."/>
            <person name="Sullivan W."/>
            <person name="Andreopoulos W.B."/>
            <person name="Clum A."/>
            <person name="Lindquist E."/>
            <person name="Daum C."/>
            <person name="Ramamoorthy G.K."/>
            <person name="Gryganskyi A."/>
            <person name="Culley D."/>
            <person name="Magnuson J.K."/>
            <person name="James T.Y."/>
            <person name="O'Malley M.A."/>
            <person name="Stajich J.E."/>
            <person name="Spatafora J.W."/>
            <person name="Visel A."/>
            <person name="Grigoriev I.V."/>
        </authorList>
    </citation>
    <scope>NUCLEOTIDE SEQUENCE [LARGE SCALE GENOMIC DNA]</scope>
    <source>
        <strain evidence="2">finn</strain>
    </source>
</reference>
<dbReference type="PANTHER" id="PTHR48098">
    <property type="entry name" value="ENTEROCHELIN ESTERASE-RELATED"/>
    <property type="match status" value="1"/>
</dbReference>
<dbReference type="EMBL" id="MCFH01000063">
    <property type="protein sequence ID" value="ORX42573.1"/>
    <property type="molecule type" value="Genomic_DNA"/>
</dbReference>
<dbReference type="InterPro" id="IPR029058">
    <property type="entry name" value="AB_hydrolase_fold"/>
</dbReference>
<gene>
    <name evidence="1" type="ORF">BCR36DRAFT_400285</name>
</gene>
<keyword evidence="1" id="KW-0378">Hydrolase</keyword>
<proteinExistence type="predicted"/>
<protein>
    <submittedName>
        <fullName evidence="1">Alpha/beta-hydrolase</fullName>
    </submittedName>
</protein>
<dbReference type="InterPro" id="IPR050583">
    <property type="entry name" value="Mycobacterial_A85_antigen"/>
</dbReference>
<dbReference type="Gene3D" id="3.40.50.1820">
    <property type="entry name" value="alpha/beta hydrolase"/>
    <property type="match status" value="1"/>
</dbReference>
<dbReference type="GO" id="GO:0016787">
    <property type="term" value="F:hydrolase activity"/>
    <property type="evidence" value="ECO:0007669"/>
    <property type="project" value="UniProtKB-KW"/>
</dbReference>
<sequence>MSKLKVVNTCPSDAITKQGGVEYPTPKKVTYHSKTTNTDRPLNIILPSGYSESKKYPVLYLLHGIMGNEDSMLETGMGSITIPANLAKSGKSKEMIIVLPNEYAPEGGKEVEPAFNQEYFDGYDNFINDLVDSIMPYIESNYSVLTGRENTAICGFSMGGRNSLYIGFKRSDLFGYVGAFSPAPGVTPGTDFSGYHKGLFTEDSFRAQVAPIVTLISCGTSDSVVGQFPKSYHEILTRNNQEHIWFEVPGADHDGTAVSAGFYNFISAAFGALN</sequence>
<name>A0A1Y1UXW8_9FUNG</name>
<comment type="caution">
    <text evidence="1">The sequence shown here is derived from an EMBL/GenBank/DDBJ whole genome shotgun (WGS) entry which is preliminary data.</text>
</comment>
<evidence type="ECO:0000313" key="2">
    <source>
        <dbReference type="Proteomes" id="UP000193719"/>
    </source>
</evidence>
<reference evidence="1 2" key="1">
    <citation type="submission" date="2016-08" db="EMBL/GenBank/DDBJ databases">
        <title>Genomes of anaerobic fungi encode conserved fungal cellulosomes for biomass hydrolysis.</title>
        <authorList>
            <consortium name="DOE Joint Genome Institute"/>
            <person name="Haitjema C.H."/>
            <person name="Gilmore S.P."/>
            <person name="Henske J.K."/>
            <person name="Solomon K.V."/>
            <person name="De Groot R."/>
            <person name="Kuo A."/>
            <person name="Mondo S.J."/>
            <person name="Salamov A.A."/>
            <person name="Labutti K."/>
            <person name="Zhao Z."/>
            <person name="Chiniquy J."/>
            <person name="Barry K."/>
            <person name="Brewer H.M."/>
            <person name="Purvine S.O."/>
            <person name="Wright A.T."/>
            <person name="Boxma B."/>
            <person name="Van Alen T."/>
            <person name="Hackstein J.H."/>
            <person name="Baker S.E."/>
            <person name="Grigoriev I.V."/>
            <person name="O'Malley M.A."/>
        </authorList>
    </citation>
    <scope>NUCLEOTIDE SEQUENCE [LARGE SCALE GENOMIC DNA]</scope>
    <source>
        <strain evidence="2">finn</strain>
    </source>
</reference>
<evidence type="ECO:0000313" key="1">
    <source>
        <dbReference type="EMBL" id="ORX42573.1"/>
    </source>
</evidence>